<name>A0ABM9E239_9HYPH</name>
<sequence>MNGVVKFVAPERNISMKLIHYEINSYPDAGAPQG</sequence>
<reference evidence="1 2" key="1">
    <citation type="submission" date="2022-03" db="EMBL/GenBank/DDBJ databases">
        <authorList>
            <person name="Brunel B."/>
        </authorList>
    </citation>
    <scope>NUCLEOTIDE SEQUENCE [LARGE SCALE GENOMIC DNA]</scope>
    <source>
        <strain evidence="1">STM5069sample</strain>
    </source>
</reference>
<dbReference type="Proteomes" id="UP001153050">
    <property type="component" value="Unassembled WGS sequence"/>
</dbReference>
<gene>
    <name evidence="1" type="ORF">MES5069_360181</name>
</gene>
<proteinExistence type="predicted"/>
<accession>A0ABM9E239</accession>
<protein>
    <submittedName>
        <fullName evidence="1">Uncharacterized protein</fullName>
    </submittedName>
</protein>
<evidence type="ECO:0000313" key="1">
    <source>
        <dbReference type="EMBL" id="CAH2403152.1"/>
    </source>
</evidence>
<organism evidence="1 2">
    <name type="scientific">Mesorhizobium escarrei</name>
    <dbReference type="NCBI Taxonomy" id="666018"/>
    <lineage>
        <taxon>Bacteria</taxon>
        <taxon>Pseudomonadati</taxon>
        <taxon>Pseudomonadota</taxon>
        <taxon>Alphaproteobacteria</taxon>
        <taxon>Hyphomicrobiales</taxon>
        <taxon>Phyllobacteriaceae</taxon>
        <taxon>Mesorhizobium</taxon>
    </lineage>
</organism>
<comment type="caution">
    <text evidence="1">The sequence shown here is derived from an EMBL/GenBank/DDBJ whole genome shotgun (WGS) entry which is preliminary data.</text>
</comment>
<keyword evidence="2" id="KW-1185">Reference proteome</keyword>
<dbReference type="EMBL" id="CAKXZT010000131">
    <property type="protein sequence ID" value="CAH2403152.1"/>
    <property type="molecule type" value="Genomic_DNA"/>
</dbReference>
<evidence type="ECO:0000313" key="2">
    <source>
        <dbReference type="Proteomes" id="UP001153050"/>
    </source>
</evidence>